<organism evidence="3 4">
    <name type="scientific">Pelagihabitans pacificus</name>
    <dbReference type="NCBI Taxonomy" id="2696054"/>
    <lineage>
        <taxon>Bacteria</taxon>
        <taxon>Pseudomonadati</taxon>
        <taxon>Bacteroidota</taxon>
        <taxon>Flavobacteriia</taxon>
        <taxon>Flavobacteriales</taxon>
        <taxon>Flavobacteriaceae</taxon>
        <taxon>Pelagihabitans</taxon>
    </lineage>
</organism>
<accession>A0A967AUS2</accession>
<gene>
    <name evidence="3" type="ORF">FK220_010380</name>
</gene>
<dbReference type="PRINTS" id="PR01438">
    <property type="entry name" value="UNVRSLSTRESS"/>
</dbReference>
<feature type="domain" description="UspA" evidence="2">
    <location>
        <begin position="153"/>
        <end position="255"/>
    </location>
</feature>
<name>A0A967AUS2_9FLAO</name>
<comment type="caution">
    <text evidence="3">The sequence shown here is derived from an EMBL/GenBank/DDBJ whole genome shotgun (WGS) entry which is preliminary data.</text>
</comment>
<protein>
    <submittedName>
        <fullName evidence="3">Universal stress protein</fullName>
    </submittedName>
</protein>
<dbReference type="Gene3D" id="3.40.50.12370">
    <property type="match status" value="1"/>
</dbReference>
<dbReference type="AlphaFoldDB" id="A0A967AUS2"/>
<dbReference type="RefSeq" id="WP_152574237.1">
    <property type="nucleotide sequence ID" value="NZ_VIKU02000002.1"/>
</dbReference>
<dbReference type="EMBL" id="VIKU02000002">
    <property type="protein sequence ID" value="NHF59750.1"/>
    <property type="molecule type" value="Genomic_DNA"/>
</dbReference>
<evidence type="ECO:0000259" key="2">
    <source>
        <dbReference type="Pfam" id="PF00582"/>
    </source>
</evidence>
<dbReference type="InterPro" id="IPR006015">
    <property type="entry name" value="Universal_stress_UspA"/>
</dbReference>
<dbReference type="InterPro" id="IPR006016">
    <property type="entry name" value="UspA"/>
</dbReference>
<keyword evidence="4" id="KW-1185">Reference proteome</keyword>
<dbReference type="SUPFAM" id="SSF52402">
    <property type="entry name" value="Adenine nucleotide alpha hydrolases-like"/>
    <property type="match status" value="2"/>
</dbReference>
<dbReference type="PANTHER" id="PTHR46268">
    <property type="entry name" value="STRESS RESPONSE PROTEIN NHAX"/>
    <property type="match status" value="1"/>
</dbReference>
<evidence type="ECO:0000313" key="4">
    <source>
        <dbReference type="Proteomes" id="UP000707206"/>
    </source>
</evidence>
<reference evidence="3" key="2">
    <citation type="submission" date="2020-03" db="EMBL/GenBank/DDBJ databases">
        <title>Flavobacteriaceae bacterium strain TP-CH-4, a member of the family Flavobacteriaceae isolated from a deep-sea seamount.</title>
        <authorList>
            <person name="Zhang D.-C."/>
        </authorList>
    </citation>
    <scope>NUCLEOTIDE SEQUENCE</scope>
    <source>
        <strain evidence="3">TP-CH-4</strain>
    </source>
</reference>
<sequence>MKTILYATDYSDNSVAALKYAYGLSMQMDARLVVTHAFGYPVIVGLEGLDEPFPHSEEASMKSHRLRLEKFCKEHLGEKCTSPKLQCEPVTEKSAVTGIISKANDWHAYLIVVGVKGESAVRELLLGSTTKQLIDKAPCPVLAIPADTEYTSIKTIVYASDFEEEDVYAIRKLAEIAEPFNAEIRVVHISTKKEYKGEMQLEWFKDELEEKVTYDALEFELVFSENIFESLRTYLEDIEADLVVMLEREKVGVFRKLFHQDLVKKMEDYGKVPLLSFREGNHQLFYFKAAL</sequence>
<evidence type="ECO:0000313" key="3">
    <source>
        <dbReference type="EMBL" id="NHF59750.1"/>
    </source>
</evidence>
<evidence type="ECO:0000256" key="1">
    <source>
        <dbReference type="ARBA" id="ARBA00008791"/>
    </source>
</evidence>
<proteinExistence type="inferred from homology"/>
<comment type="similarity">
    <text evidence="1">Belongs to the universal stress protein A family.</text>
</comment>
<dbReference type="Pfam" id="PF00582">
    <property type="entry name" value="Usp"/>
    <property type="match status" value="2"/>
</dbReference>
<reference evidence="3" key="1">
    <citation type="submission" date="2019-07" db="EMBL/GenBank/DDBJ databases">
        <authorList>
            <person name="De-Chao Zhang Q."/>
        </authorList>
    </citation>
    <scope>NUCLEOTIDE SEQUENCE</scope>
    <source>
        <strain evidence="3">TP-CH-4</strain>
    </source>
</reference>
<dbReference type="PANTHER" id="PTHR46268:SF6">
    <property type="entry name" value="UNIVERSAL STRESS PROTEIN UP12"/>
    <property type="match status" value="1"/>
</dbReference>
<feature type="domain" description="UspA" evidence="2">
    <location>
        <begin position="1"/>
        <end position="145"/>
    </location>
</feature>
<dbReference type="Proteomes" id="UP000707206">
    <property type="component" value="Unassembled WGS sequence"/>
</dbReference>
<dbReference type="CDD" id="cd00293">
    <property type="entry name" value="USP-like"/>
    <property type="match status" value="1"/>
</dbReference>